<dbReference type="AlphaFoldDB" id="A0A1C5J801"/>
<dbReference type="RefSeq" id="WP_088973857.1">
    <property type="nucleotide sequence ID" value="NZ_JBHLYF010000004.1"/>
</dbReference>
<protein>
    <submittedName>
        <fullName evidence="2">Ketosteroid isomerase-related protein</fullName>
    </submittedName>
</protein>
<dbReference type="Proteomes" id="UP000198210">
    <property type="component" value="Chromosome I"/>
</dbReference>
<evidence type="ECO:0000313" key="3">
    <source>
        <dbReference type="Proteomes" id="UP000198210"/>
    </source>
</evidence>
<sequence>MSPAHLAGTTRPLRRRAAGEPADRLDLVRRHFDLIDAGDPEAMAELFESDAVYLRPGYEPFLGRAEILRFYREVRTIREGRHTLDTVIGADGQVAVRGSFTGRQNDGNPVDLRFSDFFDLGDTGRFHRRETFFAAPLI</sequence>
<keyword evidence="3" id="KW-1185">Reference proteome</keyword>
<dbReference type="EMBL" id="LT607751">
    <property type="protein sequence ID" value="SCG66734.1"/>
    <property type="molecule type" value="Genomic_DNA"/>
</dbReference>
<dbReference type="Pfam" id="PF12680">
    <property type="entry name" value="SnoaL_2"/>
    <property type="match status" value="1"/>
</dbReference>
<dbReference type="GO" id="GO:0016853">
    <property type="term" value="F:isomerase activity"/>
    <property type="evidence" value="ECO:0007669"/>
    <property type="project" value="UniProtKB-KW"/>
</dbReference>
<evidence type="ECO:0000259" key="1">
    <source>
        <dbReference type="Pfam" id="PF12680"/>
    </source>
</evidence>
<name>A0A1C5J801_9ACTN</name>
<dbReference type="CDD" id="cd00531">
    <property type="entry name" value="NTF2_like"/>
    <property type="match status" value="1"/>
</dbReference>
<dbReference type="InterPro" id="IPR032710">
    <property type="entry name" value="NTF2-like_dom_sf"/>
</dbReference>
<proteinExistence type="predicted"/>
<dbReference type="SUPFAM" id="SSF54427">
    <property type="entry name" value="NTF2-like"/>
    <property type="match status" value="1"/>
</dbReference>
<accession>A0A1C5J801</accession>
<keyword evidence="2" id="KW-0413">Isomerase</keyword>
<gene>
    <name evidence="2" type="ORF">GA0074704_4222</name>
</gene>
<organism evidence="2 3">
    <name type="scientific">Micromonospora siamensis</name>
    <dbReference type="NCBI Taxonomy" id="299152"/>
    <lineage>
        <taxon>Bacteria</taxon>
        <taxon>Bacillati</taxon>
        <taxon>Actinomycetota</taxon>
        <taxon>Actinomycetes</taxon>
        <taxon>Micromonosporales</taxon>
        <taxon>Micromonosporaceae</taxon>
        <taxon>Micromonospora</taxon>
    </lineage>
</organism>
<reference evidence="2 3" key="1">
    <citation type="submission" date="2016-06" db="EMBL/GenBank/DDBJ databases">
        <authorList>
            <person name="Kjaerup R.B."/>
            <person name="Dalgaard T.S."/>
            <person name="Juul-Madsen H.R."/>
        </authorList>
    </citation>
    <scope>NUCLEOTIDE SEQUENCE [LARGE SCALE GENOMIC DNA]</scope>
    <source>
        <strain evidence="2 3">DSM 45097</strain>
    </source>
</reference>
<dbReference type="InterPro" id="IPR037401">
    <property type="entry name" value="SnoaL-like"/>
</dbReference>
<dbReference type="Gene3D" id="3.10.450.50">
    <property type="match status" value="1"/>
</dbReference>
<feature type="domain" description="SnoaL-like" evidence="1">
    <location>
        <begin position="28"/>
        <end position="125"/>
    </location>
</feature>
<evidence type="ECO:0000313" key="2">
    <source>
        <dbReference type="EMBL" id="SCG66734.1"/>
    </source>
</evidence>